<evidence type="ECO:0000313" key="19">
    <source>
        <dbReference type="Proteomes" id="UP000242999"/>
    </source>
</evidence>
<dbReference type="InterPro" id="IPR050324">
    <property type="entry name" value="CDP-alcohol_PTase-I"/>
</dbReference>
<evidence type="ECO:0000256" key="2">
    <source>
        <dbReference type="ARBA" id="ARBA00004127"/>
    </source>
</evidence>
<name>A0A1H6U8A8_9GAMM</name>
<dbReference type="PANTHER" id="PTHR14269">
    <property type="entry name" value="CDP-DIACYLGLYCEROL--GLYCEROL-3-PHOSPHATE 3-PHOSPHATIDYLTRANSFERASE-RELATED"/>
    <property type="match status" value="1"/>
</dbReference>
<dbReference type="Pfam" id="PF01066">
    <property type="entry name" value="CDP-OH_P_transf"/>
    <property type="match status" value="1"/>
</dbReference>
<dbReference type="Gene3D" id="1.20.120.1760">
    <property type="match status" value="1"/>
</dbReference>
<evidence type="ECO:0000256" key="13">
    <source>
        <dbReference type="ARBA" id="ARBA00023264"/>
    </source>
</evidence>
<dbReference type="InterPro" id="IPR000462">
    <property type="entry name" value="CDP-OH_P_trans"/>
</dbReference>
<dbReference type="InterPro" id="IPR048254">
    <property type="entry name" value="CDP_ALCOHOL_P_TRANSF_CS"/>
</dbReference>
<evidence type="ECO:0000256" key="1">
    <source>
        <dbReference type="ARBA" id="ARBA00000287"/>
    </source>
</evidence>
<feature type="transmembrane region" description="Helical" evidence="17">
    <location>
        <begin position="55"/>
        <end position="76"/>
    </location>
</feature>
<evidence type="ECO:0000256" key="3">
    <source>
        <dbReference type="ARBA" id="ARBA00010441"/>
    </source>
</evidence>
<comment type="similarity">
    <text evidence="3 15">Belongs to the CDP-alcohol phosphatidyltransferase class-I family.</text>
</comment>
<evidence type="ECO:0000256" key="14">
    <source>
        <dbReference type="ARBA" id="ARBA00032361"/>
    </source>
</evidence>
<organism evidence="18 19">
    <name type="scientific">Allopseudospirillum japonicum</name>
    <dbReference type="NCBI Taxonomy" id="64971"/>
    <lineage>
        <taxon>Bacteria</taxon>
        <taxon>Pseudomonadati</taxon>
        <taxon>Pseudomonadota</taxon>
        <taxon>Gammaproteobacteria</taxon>
        <taxon>Oceanospirillales</taxon>
        <taxon>Oceanospirillaceae</taxon>
        <taxon>Allopseudospirillum</taxon>
    </lineage>
</organism>
<feature type="transmembrane region" description="Helical" evidence="17">
    <location>
        <begin position="206"/>
        <end position="225"/>
    </location>
</feature>
<feature type="compositionally biased region" description="Low complexity" evidence="16">
    <location>
        <begin position="1"/>
        <end position="21"/>
    </location>
</feature>
<keyword evidence="10" id="KW-0443">Lipid metabolism</keyword>
<comment type="subcellular location">
    <subcellularLocation>
        <location evidence="2">Endomembrane system</location>
        <topology evidence="2">Multi-pass membrane protein</topology>
    </subcellularLocation>
</comment>
<evidence type="ECO:0000256" key="5">
    <source>
        <dbReference type="ARBA" id="ARBA00017171"/>
    </source>
</evidence>
<keyword evidence="6" id="KW-0444">Lipid biosynthesis</keyword>
<keyword evidence="19" id="KW-1185">Reference proteome</keyword>
<feature type="transmembrane region" description="Helical" evidence="17">
    <location>
        <begin position="260"/>
        <end position="277"/>
    </location>
</feature>
<dbReference type="PANTHER" id="PTHR14269:SF61">
    <property type="entry name" value="CDP-DIACYLGLYCEROL--SERINE O-PHOSPHATIDYLTRANSFERASE"/>
    <property type="match status" value="1"/>
</dbReference>
<proteinExistence type="inferred from homology"/>
<keyword evidence="12" id="KW-0594">Phospholipid biosynthesis</keyword>
<dbReference type="InterPro" id="IPR043130">
    <property type="entry name" value="CDP-OH_PTrfase_TM_dom"/>
</dbReference>
<dbReference type="Proteomes" id="UP000242999">
    <property type="component" value="Unassembled WGS sequence"/>
</dbReference>
<evidence type="ECO:0000313" key="18">
    <source>
        <dbReference type="EMBL" id="SEI87746.1"/>
    </source>
</evidence>
<protein>
    <recommendedName>
        <fullName evidence="5">CDP-diacylglycerol--serine O-phosphatidyltransferase</fullName>
        <ecNumber evidence="4">2.7.8.8</ecNumber>
    </recommendedName>
    <alternativeName>
        <fullName evidence="14">Phosphatidylserine synthase</fullName>
    </alternativeName>
</protein>
<dbReference type="AlphaFoldDB" id="A0A1H6U8A8"/>
<keyword evidence="13" id="KW-1208">Phospholipid metabolism</keyword>
<evidence type="ECO:0000256" key="6">
    <source>
        <dbReference type="ARBA" id="ARBA00022516"/>
    </source>
</evidence>
<gene>
    <name evidence="18" type="ORF">SAMN05421831_1151</name>
</gene>
<dbReference type="GO" id="GO:0008654">
    <property type="term" value="P:phospholipid biosynthetic process"/>
    <property type="evidence" value="ECO:0007669"/>
    <property type="project" value="UniProtKB-KW"/>
</dbReference>
<dbReference type="OrthoDB" id="9777147at2"/>
<dbReference type="STRING" id="64971.SAMN05421831_1151"/>
<feature type="transmembrane region" description="Helical" evidence="17">
    <location>
        <begin position="174"/>
        <end position="194"/>
    </location>
</feature>
<evidence type="ECO:0000256" key="8">
    <source>
        <dbReference type="ARBA" id="ARBA00022692"/>
    </source>
</evidence>
<dbReference type="EMBL" id="FNYH01000015">
    <property type="protein sequence ID" value="SEI87746.1"/>
    <property type="molecule type" value="Genomic_DNA"/>
</dbReference>
<evidence type="ECO:0000256" key="4">
    <source>
        <dbReference type="ARBA" id="ARBA00013174"/>
    </source>
</evidence>
<sequence length="287" mass="30865">MQASTPEPTSSSKTASSTACAQDEQEKSTDTSLLAEDDVIEETLEGGRKVRRRGIYLLPNLLTTSALFSGFYAIVAAMHGEFANAAAAIFVAMVFDGLDGRVARLTNTQSAFGEQYDSLADMVSFGVAPALVAFSWILGDLGKTGWVAAFVYVAGAALRLARFNVQIGAVDKRWFIGLPSPAAAALIAGMVWTLNDFDLNALAFKMLAVLTVAGAGLLMVSGIRYYSFKDLDLKGRVPFVMLLAIVLAFVIVSLSPATVLLLFFFGYALSGPARLIWRWRQHQKKSA</sequence>
<evidence type="ECO:0000256" key="12">
    <source>
        <dbReference type="ARBA" id="ARBA00023209"/>
    </source>
</evidence>
<evidence type="ECO:0000256" key="10">
    <source>
        <dbReference type="ARBA" id="ARBA00023098"/>
    </source>
</evidence>
<dbReference type="EC" id="2.7.8.8" evidence="4"/>
<dbReference type="GO" id="GO:0003882">
    <property type="term" value="F:CDP-diacylglycerol-serine O-phosphatidyltransferase activity"/>
    <property type="evidence" value="ECO:0007669"/>
    <property type="project" value="UniProtKB-EC"/>
</dbReference>
<dbReference type="InterPro" id="IPR004533">
    <property type="entry name" value="CDP-diaglyc--ser_O-PTrfase"/>
</dbReference>
<dbReference type="RefSeq" id="WP_093311953.1">
    <property type="nucleotide sequence ID" value="NZ_FNYH01000015.1"/>
</dbReference>
<dbReference type="GO" id="GO:0012505">
    <property type="term" value="C:endomembrane system"/>
    <property type="evidence" value="ECO:0007669"/>
    <property type="project" value="UniProtKB-SubCell"/>
</dbReference>
<keyword evidence="8 17" id="KW-0812">Transmembrane</keyword>
<comment type="catalytic activity">
    <reaction evidence="1">
        <text>a CDP-1,2-diacyl-sn-glycerol + L-serine = a 1,2-diacyl-sn-glycero-3-phospho-L-serine + CMP + H(+)</text>
        <dbReference type="Rhea" id="RHEA:16913"/>
        <dbReference type="ChEBI" id="CHEBI:15378"/>
        <dbReference type="ChEBI" id="CHEBI:33384"/>
        <dbReference type="ChEBI" id="CHEBI:57262"/>
        <dbReference type="ChEBI" id="CHEBI:58332"/>
        <dbReference type="ChEBI" id="CHEBI:60377"/>
        <dbReference type="EC" id="2.7.8.8"/>
    </reaction>
</comment>
<evidence type="ECO:0000256" key="16">
    <source>
        <dbReference type="SAM" id="MobiDB-lite"/>
    </source>
</evidence>
<evidence type="ECO:0000256" key="7">
    <source>
        <dbReference type="ARBA" id="ARBA00022679"/>
    </source>
</evidence>
<dbReference type="NCBIfam" id="TIGR00473">
    <property type="entry name" value="pssA"/>
    <property type="match status" value="1"/>
</dbReference>
<keyword evidence="9 17" id="KW-1133">Transmembrane helix</keyword>
<reference evidence="19" key="1">
    <citation type="submission" date="2016-10" db="EMBL/GenBank/DDBJ databases">
        <authorList>
            <person name="Varghese N."/>
            <person name="Submissions S."/>
        </authorList>
    </citation>
    <scope>NUCLEOTIDE SEQUENCE [LARGE SCALE GENOMIC DNA]</scope>
    <source>
        <strain evidence="19">DSM 7165</strain>
    </source>
</reference>
<evidence type="ECO:0000256" key="17">
    <source>
        <dbReference type="SAM" id="Phobius"/>
    </source>
</evidence>
<feature type="transmembrane region" description="Helical" evidence="17">
    <location>
        <begin position="237"/>
        <end position="254"/>
    </location>
</feature>
<dbReference type="PROSITE" id="PS00379">
    <property type="entry name" value="CDP_ALCOHOL_P_TRANSF"/>
    <property type="match status" value="1"/>
</dbReference>
<dbReference type="GO" id="GO:0016020">
    <property type="term" value="C:membrane"/>
    <property type="evidence" value="ECO:0007669"/>
    <property type="project" value="InterPro"/>
</dbReference>
<evidence type="ECO:0000256" key="9">
    <source>
        <dbReference type="ARBA" id="ARBA00022989"/>
    </source>
</evidence>
<keyword evidence="7 15" id="KW-0808">Transferase</keyword>
<keyword evidence="11 17" id="KW-0472">Membrane</keyword>
<evidence type="ECO:0000256" key="11">
    <source>
        <dbReference type="ARBA" id="ARBA00023136"/>
    </source>
</evidence>
<accession>A0A1H6U8A8</accession>
<evidence type="ECO:0000256" key="15">
    <source>
        <dbReference type="RuleBase" id="RU003750"/>
    </source>
</evidence>
<feature type="region of interest" description="Disordered" evidence="16">
    <location>
        <begin position="1"/>
        <end position="31"/>
    </location>
</feature>